<dbReference type="PANTHER" id="PTHR31793:SF27">
    <property type="entry name" value="NOVEL THIOESTERASE SUPERFAMILY DOMAIN AND SAPOSIN A-TYPE DOMAIN CONTAINING PROTEIN (0610012H03RIK)"/>
    <property type="match status" value="1"/>
</dbReference>
<gene>
    <name evidence="3" type="ORF">ET996_06275</name>
</gene>
<reference evidence="3 4" key="1">
    <citation type="submission" date="2019-01" db="EMBL/GenBank/DDBJ databases">
        <title>Lactibacter flavus gen. nov., sp. nov., a novel bacterium of the family Propionibacteriaceae isolated from raw milk and dairy products.</title>
        <authorList>
            <person name="Huptas C."/>
            <person name="Wenning M."/>
            <person name="Breitenwieser F."/>
            <person name="Doll E."/>
            <person name="Von Neubeck M."/>
            <person name="Busse H.-J."/>
            <person name="Scherer S."/>
        </authorList>
    </citation>
    <scope>NUCLEOTIDE SEQUENCE [LARGE SCALE GENOMIC DNA]</scope>
    <source>
        <strain evidence="3 4">DSM 22130</strain>
    </source>
</reference>
<proteinExistence type="inferred from homology"/>
<dbReference type="CDD" id="cd00586">
    <property type="entry name" value="4HBT"/>
    <property type="match status" value="2"/>
</dbReference>
<evidence type="ECO:0000256" key="1">
    <source>
        <dbReference type="ARBA" id="ARBA00005953"/>
    </source>
</evidence>
<protein>
    <submittedName>
        <fullName evidence="3">Acyl-CoA thioesterase</fullName>
    </submittedName>
</protein>
<dbReference type="PANTHER" id="PTHR31793">
    <property type="entry name" value="4-HYDROXYBENZOYL-COA THIOESTERASE FAMILY MEMBER"/>
    <property type="match status" value="1"/>
</dbReference>
<dbReference type="GO" id="GO:0047617">
    <property type="term" value="F:fatty acyl-CoA hydrolase activity"/>
    <property type="evidence" value="ECO:0007669"/>
    <property type="project" value="TreeGrafter"/>
</dbReference>
<dbReference type="OrthoDB" id="9799036at2"/>
<name>A0A4Q9KLN4_PROTD</name>
<comment type="caution">
    <text evidence="3">The sequence shown here is derived from an EMBL/GenBank/DDBJ whole genome shotgun (WGS) entry which is preliminary data.</text>
</comment>
<evidence type="ECO:0000313" key="3">
    <source>
        <dbReference type="EMBL" id="TBT95408.1"/>
    </source>
</evidence>
<dbReference type="Gene3D" id="3.10.129.10">
    <property type="entry name" value="Hotdog Thioesterase"/>
    <property type="match status" value="2"/>
</dbReference>
<keyword evidence="2" id="KW-0378">Hydrolase</keyword>
<comment type="similarity">
    <text evidence="1">Belongs to the 4-hydroxybenzoyl-CoA thioesterase family.</text>
</comment>
<accession>A0A4Q9KLN4</accession>
<dbReference type="Proteomes" id="UP000291933">
    <property type="component" value="Unassembled WGS sequence"/>
</dbReference>
<keyword evidence="4" id="KW-1185">Reference proteome</keyword>
<dbReference type="AlphaFoldDB" id="A0A4Q9KLN4"/>
<dbReference type="RefSeq" id="WP_131171704.1">
    <property type="nucleotide sequence ID" value="NZ_FXTL01000019.1"/>
</dbReference>
<organism evidence="3 4">
    <name type="scientific">Propioniciclava tarda</name>
    <dbReference type="NCBI Taxonomy" id="433330"/>
    <lineage>
        <taxon>Bacteria</taxon>
        <taxon>Bacillati</taxon>
        <taxon>Actinomycetota</taxon>
        <taxon>Actinomycetes</taxon>
        <taxon>Propionibacteriales</taxon>
        <taxon>Propionibacteriaceae</taxon>
        <taxon>Propioniciclava</taxon>
    </lineage>
</organism>
<dbReference type="SUPFAM" id="SSF54637">
    <property type="entry name" value="Thioesterase/thiol ester dehydrase-isomerase"/>
    <property type="match status" value="2"/>
</dbReference>
<dbReference type="EMBL" id="SDMR01000005">
    <property type="protein sequence ID" value="TBT95408.1"/>
    <property type="molecule type" value="Genomic_DNA"/>
</dbReference>
<sequence length="282" mass="31307">MATFEVDVPIRWVDLDAQGHVNNALVVDYLQEARVGALLPGPNGRLLGRGLVVVGHQVEYLAPIEFSHEPLRVSLRLGDVRAASYRYAYELRQGATPVARARTQICLFDFEAQRPRRISDAERVWFDEVAEPLDDLPRLDSYRVGASAHEHAFPVRWSDLDSYGHVNNVRFFAYVGEARVALNRGLITDALAVGSASMLMIVRQDMRYVAQLEHRLEPYLVRTAFAKVGRSSITFAHEIVDPLADGAVIARSTAVLVHADASGRPTPVPDAVRDAATRWAVD</sequence>
<dbReference type="Pfam" id="PF13279">
    <property type="entry name" value="4HBT_2"/>
    <property type="match status" value="2"/>
</dbReference>
<evidence type="ECO:0000313" key="4">
    <source>
        <dbReference type="Proteomes" id="UP000291933"/>
    </source>
</evidence>
<dbReference type="InterPro" id="IPR029069">
    <property type="entry name" value="HotDog_dom_sf"/>
</dbReference>
<dbReference type="InterPro" id="IPR050563">
    <property type="entry name" value="4-hydroxybenzoyl-CoA_TE"/>
</dbReference>
<evidence type="ECO:0000256" key="2">
    <source>
        <dbReference type="ARBA" id="ARBA00022801"/>
    </source>
</evidence>